<evidence type="ECO:0000313" key="2">
    <source>
        <dbReference type="Proteomes" id="UP001257277"/>
    </source>
</evidence>
<organism evidence="1 2">
    <name type="scientific">Asprobacillus argus</name>
    <dbReference type="NCBI Taxonomy" id="3076534"/>
    <lineage>
        <taxon>Bacteria</taxon>
        <taxon>Pseudomonadati</taxon>
        <taxon>Bacteroidota</taxon>
        <taxon>Flavobacteriia</taxon>
        <taxon>Flavobacteriales</taxon>
        <taxon>Flavobacteriaceae</taxon>
        <taxon>Asprobacillus</taxon>
    </lineage>
</organism>
<sequence length="126" mass="13978">MGIIRKTKSVGLLLNVFNQSKSALSVVHLIENLKASMNKTTVYRILDRLEQEGVVHSFLDKDGLTWYAKCTECTSHEHSDVHPHFQCNDCGTIECLSIDISIPTISDRQIDSADVLLQGTCPSCLS</sequence>
<dbReference type="PANTHER" id="PTHR33202">
    <property type="entry name" value="ZINC UPTAKE REGULATION PROTEIN"/>
    <property type="match status" value="1"/>
</dbReference>
<dbReference type="Proteomes" id="UP001257277">
    <property type="component" value="Unassembled WGS sequence"/>
</dbReference>
<reference evidence="1 2" key="1">
    <citation type="submission" date="2023-09" db="EMBL/GenBank/DDBJ databases">
        <title>Novel taxa isolated from Blanes Bay.</title>
        <authorList>
            <person name="Rey-Velasco X."/>
            <person name="Lucena T."/>
        </authorList>
    </citation>
    <scope>NUCLEOTIDE SEQUENCE [LARGE SCALE GENOMIC DNA]</scope>
    <source>
        <strain evidence="1 2">S356</strain>
    </source>
</reference>
<dbReference type="EMBL" id="JAVTTO010000001">
    <property type="protein sequence ID" value="MDT7830828.1"/>
    <property type="molecule type" value="Genomic_DNA"/>
</dbReference>
<gene>
    <name evidence="1" type="ORF">RQM59_00460</name>
</gene>
<keyword evidence="2" id="KW-1185">Reference proteome</keyword>
<accession>A0ABU3LC87</accession>
<dbReference type="Gene3D" id="1.10.10.10">
    <property type="entry name" value="Winged helix-like DNA-binding domain superfamily/Winged helix DNA-binding domain"/>
    <property type="match status" value="1"/>
</dbReference>
<dbReference type="InterPro" id="IPR036388">
    <property type="entry name" value="WH-like_DNA-bd_sf"/>
</dbReference>
<dbReference type="PANTHER" id="PTHR33202:SF7">
    <property type="entry name" value="FERRIC UPTAKE REGULATION PROTEIN"/>
    <property type="match status" value="1"/>
</dbReference>
<protein>
    <submittedName>
        <fullName evidence="1">Transcriptional repressor</fullName>
    </submittedName>
</protein>
<proteinExistence type="predicted"/>
<dbReference type="Pfam" id="PF01475">
    <property type="entry name" value="FUR"/>
    <property type="match status" value="1"/>
</dbReference>
<name>A0ABU3LC87_9FLAO</name>
<dbReference type="InterPro" id="IPR002481">
    <property type="entry name" value="FUR"/>
</dbReference>
<comment type="caution">
    <text evidence="1">The sequence shown here is derived from an EMBL/GenBank/DDBJ whole genome shotgun (WGS) entry which is preliminary data.</text>
</comment>
<evidence type="ECO:0000313" key="1">
    <source>
        <dbReference type="EMBL" id="MDT7830828.1"/>
    </source>
</evidence>
<dbReference type="InterPro" id="IPR036390">
    <property type="entry name" value="WH_DNA-bd_sf"/>
</dbReference>
<dbReference type="SUPFAM" id="SSF46785">
    <property type="entry name" value="Winged helix' DNA-binding domain"/>
    <property type="match status" value="1"/>
</dbReference>
<dbReference type="RefSeq" id="WP_349240089.1">
    <property type="nucleotide sequence ID" value="NZ_JAVTTO010000001.1"/>
</dbReference>